<organism evidence="2 3">
    <name type="scientific">Naasia aerilata</name>
    <dbReference type="NCBI Taxonomy" id="1162966"/>
    <lineage>
        <taxon>Bacteria</taxon>
        <taxon>Bacillati</taxon>
        <taxon>Actinomycetota</taxon>
        <taxon>Actinomycetes</taxon>
        <taxon>Micrococcales</taxon>
        <taxon>Microbacteriaceae</taxon>
        <taxon>Naasia</taxon>
    </lineage>
</organism>
<protein>
    <submittedName>
        <fullName evidence="2">Uncharacterized protein</fullName>
    </submittedName>
</protein>
<reference evidence="3" key="1">
    <citation type="journal article" date="2019" name="Int. J. Syst. Evol. Microbiol.">
        <title>The Global Catalogue of Microorganisms (GCM) 10K type strain sequencing project: providing services to taxonomists for standard genome sequencing and annotation.</title>
        <authorList>
            <consortium name="The Broad Institute Genomics Platform"/>
            <consortium name="The Broad Institute Genome Sequencing Center for Infectious Disease"/>
            <person name="Wu L."/>
            <person name="Ma J."/>
        </authorList>
    </citation>
    <scope>NUCLEOTIDE SEQUENCE [LARGE SCALE GENOMIC DNA]</scope>
    <source>
        <strain evidence="3">NBRC 108725</strain>
    </source>
</reference>
<dbReference type="EMBL" id="AP027731">
    <property type="protein sequence ID" value="BDZ46216.1"/>
    <property type="molecule type" value="Genomic_DNA"/>
</dbReference>
<gene>
    <name evidence="2" type="ORF">GCM10025866_21250</name>
</gene>
<feature type="region of interest" description="Disordered" evidence="1">
    <location>
        <begin position="1"/>
        <end position="55"/>
    </location>
</feature>
<proteinExistence type="predicted"/>
<sequence>MHERGESDRRTEAAGERRTARCAGASDGAAVRDAESEWPQPARTSHTPNRNSFVHRPALAGLDIGNVCRSMGTVNGLPTILARISPRYA</sequence>
<name>A0ABM8GDA2_9MICO</name>
<dbReference type="Proteomes" id="UP001321498">
    <property type="component" value="Chromosome"/>
</dbReference>
<accession>A0ABM8GDA2</accession>
<evidence type="ECO:0000313" key="2">
    <source>
        <dbReference type="EMBL" id="BDZ46216.1"/>
    </source>
</evidence>
<feature type="compositionally biased region" description="Polar residues" evidence="1">
    <location>
        <begin position="42"/>
        <end position="52"/>
    </location>
</feature>
<evidence type="ECO:0000256" key="1">
    <source>
        <dbReference type="SAM" id="MobiDB-lite"/>
    </source>
</evidence>
<evidence type="ECO:0000313" key="3">
    <source>
        <dbReference type="Proteomes" id="UP001321498"/>
    </source>
</evidence>
<keyword evidence="3" id="KW-1185">Reference proteome</keyword>
<feature type="compositionally biased region" description="Basic and acidic residues" evidence="1">
    <location>
        <begin position="1"/>
        <end position="19"/>
    </location>
</feature>